<name>A0A380VE57_9PAST</name>
<accession>A0A380VE57</accession>
<keyword evidence="1" id="KW-0472">Membrane</keyword>
<evidence type="ECO:0000313" key="3">
    <source>
        <dbReference type="Proteomes" id="UP000254507"/>
    </source>
</evidence>
<dbReference type="Proteomes" id="UP000254507">
    <property type="component" value="Unassembled WGS sequence"/>
</dbReference>
<evidence type="ECO:0000313" key="2">
    <source>
        <dbReference type="EMBL" id="SUU36974.1"/>
    </source>
</evidence>
<evidence type="ECO:0000256" key="1">
    <source>
        <dbReference type="SAM" id="Phobius"/>
    </source>
</evidence>
<dbReference type="RefSeq" id="WP_157856879.1">
    <property type="nucleotide sequence ID" value="NZ_JBMHIA010000004.1"/>
</dbReference>
<protein>
    <submittedName>
        <fullName evidence="2">Uncharacterized protein</fullName>
    </submittedName>
</protein>
<proteinExistence type="predicted"/>
<organism evidence="2 3">
    <name type="scientific">Actinobacillus seminis</name>
    <dbReference type="NCBI Taxonomy" id="722"/>
    <lineage>
        <taxon>Bacteria</taxon>
        <taxon>Pseudomonadati</taxon>
        <taxon>Pseudomonadota</taxon>
        <taxon>Gammaproteobacteria</taxon>
        <taxon>Pasteurellales</taxon>
        <taxon>Pasteurellaceae</taxon>
        <taxon>Actinobacillus</taxon>
    </lineage>
</organism>
<dbReference type="AlphaFoldDB" id="A0A380VE57"/>
<feature type="transmembrane region" description="Helical" evidence="1">
    <location>
        <begin position="6"/>
        <end position="27"/>
    </location>
</feature>
<gene>
    <name evidence="2" type="ORF">NCTC10851_01407</name>
</gene>
<dbReference type="EMBL" id="UFSB01000001">
    <property type="protein sequence ID" value="SUU36974.1"/>
    <property type="molecule type" value="Genomic_DNA"/>
</dbReference>
<sequence>MNWALFFMLSSFTLLVGTFVGLAYWASWDEIKADLMRDDKSSSVKKASESHSSSQ</sequence>
<keyword evidence="1" id="KW-1133">Transmembrane helix</keyword>
<keyword evidence="1" id="KW-0812">Transmembrane</keyword>
<reference evidence="2 3" key="1">
    <citation type="submission" date="2018-06" db="EMBL/GenBank/DDBJ databases">
        <authorList>
            <consortium name="Pathogen Informatics"/>
            <person name="Doyle S."/>
        </authorList>
    </citation>
    <scope>NUCLEOTIDE SEQUENCE [LARGE SCALE GENOMIC DNA]</scope>
    <source>
        <strain evidence="2 3">NCTC10851</strain>
    </source>
</reference>